<comment type="catalytic activity">
    <reaction evidence="5 6">
        <text>dTDP-beta-L-rhamnose + NADP(+) = dTDP-4-dehydro-beta-L-rhamnose + NADPH + H(+)</text>
        <dbReference type="Rhea" id="RHEA:21796"/>
        <dbReference type="ChEBI" id="CHEBI:15378"/>
        <dbReference type="ChEBI" id="CHEBI:57510"/>
        <dbReference type="ChEBI" id="CHEBI:57783"/>
        <dbReference type="ChEBI" id="CHEBI:58349"/>
        <dbReference type="ChEBI" id="CHEBI:62830"/>
        <dbReference type="EC" id="1.1.1.133"/>
    </reaction>
</comment>
<dbReference type="InterPro" id="IPR005913">
    <property type="entry name" value="dTDP_dehydrorham_reduct"/>
</dbReference>
<dbReference type="EC" id="1.1.1.133" evidence="3 6"/>
<proteinExistence type="inferred from homology"/>
<accession>A0A2W5Q411</accession>
<keyword evidence="6" id="KW-0521">NADP</keyword>
<organism evidence="8 9">
    <name type="scientific">Rhodovulum sulfidophilum</name>
    <name type="common">Rhodobacter sulfidophilus</name>
    <dbReference type="NCBI Taxonomy" id="35806"/>
    <lineage>
        <taxon>Bacteria</taxon>
        <taxon>Pseudomonadati</taxon>
        <taxon>Pseudomonadota</taxon>
        <taxon>Alphaproteobacteria</taxon>
        <taxon>Rhodobacterales</taxon>
        <taxon>Paracoccaceae</taxon>
        <taxon>Rhodovulum</taxon>
    </lineage>
</organism>
<evidence type="ECO:0000256" key="3">
    <source>
        <dbReference type="ARBA" id="ARBA00012929"/>
    </source>
</evidence>
<dbReference type="UniPathway" id="UPA00124"/>
<keyword evidence="6" id="KW-0560">Oxidoreductase</keyword>
<dbReference type="GO" id="GO:0008831">
    <property type="term" value="F:dTDP-4-dehydrorhamnose reductase activity"/>
    <property type="evidence" value="ECO:0007669"/>
    <property type="project" value="UniProtKB-EC"/>
</dbReference>
<dbReference type="SUPFAM" id="SSF51735">
    <property type="entry name" value="NAD(P)-binding Rossmann-fold domains"/>
    <property type="match status" value="1"/>
</dbReference>
<dbReference type="GO" id="GO:0019305">
    <property type="term" value="P:dTDP-rhamnose biosynthetic process"/>
    <property type="evidence" value="ECO:0007669"/>
    <property type="project" value="UniProtKB-UniPathway"/>
</dbReference>
<evidence type="ECO:0000256" key="1">
    <source>
        <dbReference type="ARBA" id="ARBA00004781"/>
    </source>
</evidence>
<protein>
    <recommendedName>
        <fullName evidence="4 6">dTDP-4-dehydrorhamnose reductase</fullName>
        <ecNumber evidence="3 6">1.1.1.133</ecNumber>
    </recommendedName>
</protein>
<dbReference type="CDD" id="cd05254">
    <property type="entry name" value="dTDP_HR_like_SDR_e"/>
    <property type="match status" value="1"/>
</dbReference>
<evidence type="ECO:0000313" key="9">
    <source>
        <dbReference type="Proteomes" id="UP000249185"/>
    </source>
</evidence>
<dbReference type="PANTHER" id="PTHR10491">
    <property type="entry name" value="DTDP-4-DEHYDRORHAMNOSE REDUCTASE"/>
    <property type="match status" value="1"/>
</dbReference>
<evidence type="ECO:0000313" key="8">
    <source>
        <dbReference type="EMBL" id="PZQ49493.1"/>
    </source>
</evidence>
<name>A0A2W5Q411_RHOSU</name>
<sequence length="292" mass="29994">MRALIFGTTGQVARELARTAPPGVEILAFGRAEADLSDPAACAAAVAARDADVVINAAAYTAVDQAEDEPGLAHAINAEAPGAMARAAAAKGVPFLHVSTDYVFDGAPGRAWREDDPTGPLGAYGASKLAGEQAVAQAGGDHVILRTAWVFSSHGRNFVKTMLAYGRDRDEMRVVGDQRGGPTPAADIALALWNIAAARHAGAGAPGVYHFAGAPSVSWAEFAEGIFAASGWARAPRVTAIATADWPTKASRPANSVLDCGAIGRVFGIAQPDWRAGLARVVAELSKETAAS</sequence>
<comment type="caution">
    <text evidence="8">The sequence shown here is derived from an EMBL/GenBank/DDBJ whole genome shotgun (WGS) entry which is preliminary data.</text>
</comment>
<dbReference type="InterPro" id="IPR029903">
    <property type="entry name" value="RmlD-like-bd"/>
</dbReference>
<evidence type="ECO:0000256" key="2">
    <source>
        <dbReference type="ARBA" id="ARBA00010944"/>
    </source>
</evidence>
<comment type="pathway">
    <text evidence="1 6">Carbohydrate biosynthesis; dTDP-L-rhamnose biosynthesis.</text>
</comment>
<dbReference type="Gene3D" id="3.40.50.720">
    <property type="entry name" value="NAD(P)-binding Rossmann-like Domain"/>
    <property type="match status" value="1"/>
</dbReference>
<evidence type="ECO:0000256" key="6">
    <source>
        <dbReference type="RuleBase" id="RU364082"/>
    </source>
</evidence>
<evidence type="ECO:0000256" key="4">
    <source>
        <dbReference type="ARBA" id="ARBA00017099"/>
    </source>
</evidence>
<dbReference type="EMBL" id="QFPW01000007">
    <property type="protein sequence ID" value="PZQ49493.1"/>
    <property type="molecule type" value="Genomic_DNA"/>
</dbReference>
<dbReference type="NCBIfam" id="TIGR01214">
    <property type="entry name" value="rmlD"/>
    <property type="match status" value="1"/>
</dbReference>
<gene>
    <name evidence="8" type="primary">rfbD</name>
    <name evidence="8" type="ORF">DI556_11565</name>
</gene>
<feature type="domain" description="RmlD-like substrate binding" evidence="7">
    <location>
        <begin position="1"/>
        <end position="285"/>
    </location>
</feature>
<dbReference type="Pfam" id="PF04321">
    <property type="entry name" value="RmlD_sub_bind"/>
    <property type="match status" value="1"/>
</dbReference>
<comment type="function">
    <text evidence="6">Catalyzes the reduction of dTDP-6-deoxy-L-lyxo-4-hexulose to yield dTDP-L-rhamnose.</text>
</comment>
<dbReference type="Gene3D" id="3.90.25.10">
    <property type="entry name" value="UDP-galactose 4-epimerase, domain 1"/>
    <property type="match status" value="1"/>
</dbReference>
<dbReference type="AlphaFoldDB" id="A0A2W5Q411"/>
<evidence type="ECO:0000259" key="7">
    <source>
        <dbReference type="Pfam" id="PF04321"/>
    </source>
</evidence>
<comment type="cofactor">
    <cofactor evidence="6">
        <name>Mg(2+)</name>
        <dbReference type="ChEBI" id="CHEBI:18420"/>
    </cofactor>
    <text evidence="6">Binds 1 Mg(2+) ion per monomer.</text>
</comment>
<dbReference type="PANTHER" id="PTHR10491:SF4">
    <property type="entry name" value="METHIONINE ADENOSYLTRANSFERASE 2 SUBUNIT BETA"/>
    <property type="match status" value="1"/>
</dbReference>
<evidence type="ECO:0000256" key="5">
    <source>
        <dbReference type="ARBA" id="ARBA00048200"/>
    </source>
</evidence>
<reference evidence="8 9" key="1">
    <citation type="submission" date="2017-08" db="EMBL/GenBank/DDBJ databases">
        <title>Infants hospitalized years apart are colonized by the same room-sourced microbial strains.</title>
        <authorList>
            <person name="Brooks B."/>
            <person name="Olm M.R."/>
            <person name="Firek B.A."/>
            <person name="Baker R."/>
            <person name="Thomas B.C."/>
            <person name="Morowitz M.J."/>
            <person name="Banfield J.F."/>
        </authorList>
    </citation>
    <scope>NUCLEOTIDE SEQUENCE [LARGE SCALE GENOMIC DNA]</scope>
    <source>
        <strain evidence="8">S2_005_002_R2_34</strain>
    </source>
</reference>
<dbReference type="InterPro" id="IPR036291">
    <property type="entry name" value="NAD(P)-bd_dom_sf"/>
</dbReference>
<comment type="similarity">
    <text evidence="2 6">Belongs to the dTDP-4-dehydrorhamnose reductase family.</text>
</comment>
<dbReference type="Proteomes" id="UP000249185">
    <property type="component" value="Unassembled WGS sequence"/>
</dbReference>